<dbReference type="Pfam" id="PF03413">
    <property type="entry name" value="PepSY"/>
    <property type="match status" value="2"/>
</dbReference>
<feature type="compositionally biased region" description="Basic and acidic residues" evidence="1">
    <location>
        <begin position="42"/>
        <end position="51"/>
    </location>
</feature>
<feature type="domain" description="PepSY" evidence="2">
    <location>
        <begin position="63"/>
        <end position="119"/>
    </location>
</feature>
<accession>A0AAE9XL34</accession>
<feature type="region of interest" description="Disordered" evidence="1">
    <location>
        <begin position="26"/>
        <end position="53"/>
    </location>
</feature>
<dbReference type="PROSITE" id="PS51257">
    <property type="entry name" value="PROKAR_LIPOPROTEIN"/>
    <property type="match status" value="1"/>
</dbReference>
<dbReference type="Gene3D" id="3.10.450.40">
    <property type="match status" value="2"/>
</dbReference>
<evidence type="ECO:0000256" key="1">
    <source>
        <dbReference type="SAM" id="MobiDB-lite"/>
    </source>
</evidence>
<dbReference type="EMBL" id="CP116507">
    <property type="protein sequence ID" value="WCG21908.1"/>
    <property type="molecule type" value="Genomic_DNA"/>
</dbReference>
<name>A0AAE9XL34_9ENTE</name>
<proteinExistence type="predicted"/>
<gene>
    <name evidence="3" type="ORF">PML95_05735</name>
</gene>
<feature type="compositionally biased region" description="Polar residues" evidence="1">
    <location>
        <begin position="26"/>
        <end position="41"/>
    </location>
</feature>
<feature type="domain" description="PepSY" evidence="2">
    <location>
        <begin position="147"/>
        <end position="204"/>
    </location>
</feature>
<organism evidence="3 4">
    <name type="scientific">Vagococcus lutrae</name>
    <dbReference type="NCBI Taxonomy" id="81947"/>
    <lineage>
        <taxon>Bacteria</taxon>
        <taxon>Bacillati</taxon>
        <taxon>Bacillota</taxon>
        <taxon>Bacilli</taxon>
        <taxon>Lactobacillales</taxon>
        <taxon>Enterococcaceae</taxon>
        <taxon>Vagococcus</taxon>
    </lineage>
</organism>
<dbReference type="AlphaFoldDB" id="A0AAE9XL34"/>
<evidence type="ECO:0000313" key="4">
    <source>
        <dbReference type="Proteomes" id="UP001179600"/>
    </source>
</evidence>
<evidence type="ECO:0000259" key="2">
    <source>
        <dbReference type="Pfam" id="PF03413"/>
    </source>
</evidence>
<evidence type="ECO:0000313" key="3">
    <source>
        <dbReference type="EMBL" id="WCG21908.1"/>
    </source>
</evidence>
<dbReference type="RefSeq" id="WP_272163036.1">
    <property type="nucleotide sequence ID" value="NZ_CP116507.1"/>
</dbReference>
<dbReference type="Proteomes" id="UP001179600">
    <property type="component" value="Chromosome"/>
</dbReference>
<sequence length="207" mass="23544">MKIKRILTSGLVVTLVAVLSGCQTKQAPTSTETSVTNQMKISETETSRETTSENLDLGQEITVSLDDVIALYQETYPDTHLTSIELEPERNQYIYKLEGVDEQEEYELKVDATTKEIKKQKNESLDRDERNGVKLKNKAIDLTNLASLNDVTETAKKETVDYTPVEWELKQELGVTYWKVNLKQANKEKEVKINAQDLSILKVEDDD</sequence>
<dbReference type="InterPro" id="IPR025711">
    <property type="entry name" value="PepSY"/>
</dbReference>
<protein>
    <submittedName>
        <fullName evidence="3">PepSY domain-containing protein</fullName>
    </submittedName>
</protein>
<reference evidence="3" key="1">
    <citation type="submission" date="2023-01" db="EMBL/GenBank/DDBJ databases">
        <title>Oxazolidinone resistance genes in florfenicol resistant enterococci from beef cattle and veal calves at slaughter.</title>
        <authorList>
            <person name="Biggel M."/>
        </authorList>
    </citation>
    <scope>NUCLEOTIDE SEQUENCE</scope>
    <source>
        <strain evidence="3">K204-1</strain>
    </source>
</reference>